<proteinExistence type="predicted"/>
<protein>
    <recommendedName>
        <fullName evidence="7">BZIP domain-containing protein</fullName>
    </recommendedName>
</protein>
<dbReference type="CDD" id="cd14688">
    <property type="entry name" value="bZIP_YAP"/>
    <property type="match status" value="1"/>
</dbReference>
<dbReference type="PANTHER" id="PTHR40621:SF6">
    <property type="entry name" value="AP-1-LIKE TRANSCRIPTION FACTOR YAP1-RELATED"/>
    <property type="match status" value="1"/>
</dbReference>
<feature type="region of interest" description="Disordered" evidence="4">
    <location>
        <begin position="1"/>
        <end position="39"/>
    </location>
</feature>
<evidence type="ECO:0000256" key="2">
    <source>
        <dbReference type="ARBA" id="ARBA00023242"/>
    </source>
</evidence>
<keyword evidence="3" id="KW-0175">Coiled coil</keyword>
<dbReference type="GO" id="GO:0090575">
    <property type="term" value="C:RNA polymerase II transcription regulator complex"/>
    <property type="evidence" value="ECO:0007669"/>
    <property type="project" value="TreeGrafter"/>
</dbReference>
<dbReference type="OrthoDB" id="2590011at2759"/>
<name>A0A9W8ZCX0_9PLEO</name>
<gene>
    <name evidence="5" type="ORF">N0V91_007375</name>
</gene>
<accession>A0A9W8ZCX0</accession>
<dbReference type="GO" id="GO:0000976">
    <property type="term" value="F:transcription cis-regulatory region binding"/>
    <property type="evidence" value="ECO:0007669"/>
    <property type="project" value="InterPro"/>
</dbReference>
<dbReference type="GO" id="GO:0001228">
    <property type="term" value="F:DNA-binding transcription activator activity, RNA polymerase II-specific"/>
    <property type="evidence" value="ECO:0007669"/>
    <property type="project" value="TreeGrafter"/>
</dbReference>
<dbReference type="EMBL" id="JAPEVA010000064">
    <property type="protein sequence ID" value="KAJ4402167.1"/>
    <property type="molecule type" value="Genomic_DNA"/>
</dbReference>
<evidence type="ECO:0000256" key="4">
    <source>
        <dbReference type="SAM" id="MobiDB-lite"/>
    </source>
</evidence>
<evidence type="ECO:0000313" key="5">
    <source>
        <dbReference type="EMBL" id="KAJ4402167.1"/>
    </source>
</evidence>
<dbReference type="InterPro" id="IPR046347">
    <property type="entry name" value="bZIP_sf"/>
</dbReference>
<comment type="caution">
    <text evidence="5">The sequence shown here is derived from an EMBL/GenBank/DDBJ whole genome shotgun (WGS) entry which is preliminary data.</text>
</comment>
<reference evidence="5" key="1">
    <citation type="submission" date="2022-10" db="EMBL/GenBank/DDBJ databases">
        <title>Tapping the CABI collections for fungal endophytes: first genome assemblies for Collariella, Neodidymelliopsis, Ascochyta clinopodiicola, Didymella pomorum, Didymosphaeria variabile, Neocosmospora piperis and Neocucurbitaria cava.</title>
        <authorList>
            <person name="Hill R."/>
        </authorList>
    </citation>
    <scope>NUCLEOTIDE SEQUENCE</scope>
    <source>
        <strain evidence="5">IMI 355091</strain>
    </source>
</reference>
<evidence type="ECO:0000313" key="6">
    <source>
        <dbReference type="Proteomes" id="UP001140510"/>
    </source>
</evidence>
<keyword evidence="6" id="KW-1185">Reference proteome</keyword>
<keyword evidence="2" id="KW-0539">Nucleus</keyword>
<organism evidence="5 6">
    <name type="scientific">Didymella pomorum</name>
    <dbReference type="NCBI Taxonomy" id="749634"/>
    <lineage>
        <taxon>Eukaryota</taxon>
        <taxon>Fungi</taxon>
        <taxon>Dikarya</taxon>
        <taxon>Ascomycota</taxon>
        <taxon>Pezizomycotina</taxon>
        <taxon>Dothideomycetes</taxon>
        <taxon>Pleosporomycetidae</taxon>
        <taxon>Pleosporales</taxon>
        <taxon>Pleosporineae</taxon>
        <taxon>Didymellaceae</taxon>
        <taxon>Didymella</taxon>
    </lineage>
</organism>
<comment type="subcellular location">
    <subcellularLocation>
        <location evidence="1">Nucleus</location>
    </subcellularLocation>
</comment>
<dbReference type="SUPFAM" id="SSF57959">
    <property type="entry name" value="Leucine zipper domain"/>
    <property type="match status" value="1"/>
</dbReference>
<dbReference type="InterPro" id="IPR050936">
    <property type="entry name" value="AP-1-like"/>
</dbReference>
<sequence length="266" mass="29337">MADDSSSPALSKDVDKSSAAYLKRREQVRRAQRTHRERKETYIHALESEVLALRTKARSVEEQNNELSRQLEVLKRRVGGQSAGSEVLGAEWGTGGNVDREDTGSLSVVSFKAQCLSTSLDMPGQACGVLTGKSGTRPWSISERHADMAMEFVLTLEKPCIMWAQSAVFDPLNTYPSNPPPGDSESALYHSFVEDKLVKPESCVPEDVASSLDNLLSLSSAFDLEHEVTPIQAWQHLCGFFELGAVDMNGFRKLADMLLEHVKCYG</sequence>
<dbReference type="PANTHER" id="PTHR40621">
    <property type="entry name" value="TRANSCRIPTION FACTOR KAPC-RELATED"/>
    <property type="match status" value="1"/>
</dbReference>
<dbReference type="Gene3D" id="1.20.5.170">
    <property type="match status" value="1"/>
</dbReference>
<evidence type="ECO:0000256" key="1">
    <source>
        <dbReference type="ARBA" id="ARBA00004123"/>
    </source>
</evidence>
<feature type="coiled-coil region" evidence="3">
    <location>
        <begin position="43"/>
        <end position="77"/>
    </location>
</feature>
<dbReference type="Proteomes" id="UP001140510">
    <property type="component" value="Unassembled WGS sequence"/>
</dbReference>
<evidence type="ECO:0008006" key="7">
    <source>
        <dbReference type="Google" id="ProtNLM"/>
    </source>
</evidence>
<evidence type="ECO:0000256" key="3">
    <source>
        <dbReference type="SAM" id="Coils"/>
    </source>
</evidence>
<dbReference type="AlphaFoldDB" id="A0A9W8ZCX0"/>